<dbReference type="EC" id="6.3.2.2" evidence="2"/>
<sequence>MLELFTGRADGTVEGCSVEAAATFADVVTEPDRRNLEYTTAPHPDYSEQLCRLLRPRRRLRSWLQGRGLTLLPGSCLSLGDSSRFDRSDPGNPYHDFIEQAYGSRVVTASVHINFGIPDPELLLAACRLLRCEAALLLALSASSPFLDGAASGFHSQRWQQFPLTPERVPLFENHTHYIRWVEAQLRSGAMRNVRHLWCSVRPNGESRPYGINRIELRICDLVVDPLQLLAITAFAELRLLQLLAAPEQLDPLRVSRLDAQALPALIRRNDRAAARASLDAPLRHWRDGATLIARHWINALREEMAPLAARTGLDRWLAPLDKLLSQGNTAMRW</sequence>
<comment type="catalytic activity">
    <reaction evidence="1">
        <text>L-cysteine + L-glutamate + ATP = gamma-L-glutamyl-L-cysteine + ADP + phosphate + H(+)</text>
        <dbReference type="Rhea" id="RHEA:13285"/>
        <dbReference type="ChEBI" id="CHEBI:15378"/>
        <dbReference type="ChEBI" id="CHEBI:29985"/>
        <dbReference type="ChEBI" id="CHEBI:30616"/>
        <dbReference type="ChEBI" id="CHEBI:35235"/>
        <dbReference type="ChEBI" id="CHEBI:43474"/>
        <dbReference type="ChEBI" id="CHEBI:58173"/>
        <dbReference type="ChEBI" id="CHEBI:456216"/>
        <dbReference type="EC" id="6.3.2.2"/>
    </reaction>
</comment>
<protein>
    <submittedName>
        <fullName evidence="2">Glutamate--cysteine ligase</fullName>
        <ecNumber evidence="2">6.3.2.2</ecNumber>
    </submittedName>
</protein>
<accession>A0A524RUM9</accession>
<evidence type="ECO:0000313" key="3">
    <source>
        <dbReference type="Proteomes" id="UP000315454"/>
    </source>
</evidence>
<dbReference type="GO" id="GO:0042398">
    <property type="term" value="P:modified amino acid biosynthetic process"/>
    <property type="evidence" value="ECO:0007669"/>
    <property type="project" value="InterPro"/>
</dbReference>
<dbReference type="PANTHER" id="PTHR36510:SF1">
    <property type="entry name" value="GLUTAMATE--CYSTEINE LIGASE 2-RELATED"/>
    <property type="match status" value="1"/>
</dbReference>
<evidence type="ECO:0000256" key="1">
    <source>
        <dbReference type="ARBA" id="ARBA00048819"/>
    </source>
</evidence>
<dbReference type="InterPro" id="IPR014746">
    <property type="entry name" value="Gln_synth/guanido_kin_cat_dom"/>
</dbReference>
<dbReference type="NCBIfam" id="TIGR02048">
    <property type="entry name" value="gshA_cyano"/>
    <property type="match status" value="1"/>
</dbReference>
<evidence type="ECO:0000313" key="2">
    <source>
        <dbReference type="EMBL" id="TGH23001.1"/>
    </source>
</evidence>
<dbReference type="InterPro" id="IPR006336">
    <property type="entry name" value="GCS2"/>
</dbReference>
<dbReference type="Gene3D" id="3.30.590.20">
    <property type="match status" value="1"/>
</dbReference>
<dbReference type="PANTHER" id="PTHR36510">
    <property type="entry name" value="GLUTAMATE--CYSTEINE LIGASE 2-RELATED"/>
    <property type="match status" value="1"/>
</dbReference>
<dbReference type="InterPro" id="IPR050141">
    <property type="entry name" value="GCL_type2/YbdK_subfam"/>
</dbReference>
<dbReference type="EMBL" id="SRMN01000056">
    <property type="protein sequence ID" value="TGH23001.1"/>
    <property type="molecule type" value="Genomic_DNA"/>
</dbReference>
<name>A0A524RUM9_9CHRO</name>
<dbReference type="GO" id="GO:0004357">
    <property type="term" value="F:glutamate-cysteine ligase activity"/>
    <property type="evidence" value="ECO:0007669"/>
    <property type="project" value="UniProtKB-EC"/>
</dbReference>
<organism evidence="2 3">
    <name type="scientific">Aphanocapsa feldmannii 277cI</name>
    <dbReference type="NCBI Taxonomy" id="2507554"/>
    <lineage>
        <taxon>Bacteria</taxon>
        <taxon>Bacillati</taxon>
        <taxon>Cyanobacteriota</taxon>
        <taxon>Cyanophyceae</taxon>
        <taxon>Oscillatoriophycideae</taxon>
        <taxon>Chroococcales</taxon>
        <taxon>Microcystaceae</taxon>
        <taxon>Aphanocapsa</taxon>
    </lineage>
</organism>
<comment type="caution">
    <text evidence="2">The sequence shown here is derived from an EMBL/GenBank/DDBJ whole genome shotgun (WGS) entry which is preliminary data.</text>
</comment>
<feature type="non-terminal residue" evidence="2">
    <location>
        <position position="334"/>
    </location>
</feature>
<dbReference type="AlphaFoldDB" id="A0A524RUM9"/>
<dbReference type="InterPro" id="IPR011792">
    <property type="entry name" value="GshA_cyano"/>
</dbReference>
<reference evidence="2 3" key="1">
    <citation type="journal article" date="2019" name="mSystems">
        <title>Life at home and on the roam: Genomic adaptions reflect the dual lifestyle of an intracellular, facultative symbiont.</title>
        <authorList>
            <person name="Burgsdorf I."/>
        </authorList>
    </citation>
    <scope>NUCLEOTIDE SEQUENCE [LARGE SCALE GENOMIC DNA]</scope>
    <source>
        <strain evidence="2">277cI</strain>
    </source>
</reference>
<gene>
    <name evidence="2" type="primary">gshA</name>
    <name evidence="2" type="ORF">ERJ68_04250</name>
</gene>
<proteinExistence type="predicted"/>
<dbReference type="SUPFAM" id="SSF55931">
    <property type="entry name" value="Glutamine synthetase/guanido kinase"/>
    <property type="match status" value="1"/>
</dbReference>
<keyword evidence="2" id="KW-0436">Ligase</keyword>
<dbReference type="Proteomes" id="UP000315454">
    <property type="component" value="Unassembled WGS sequence"/>
</dbReference>
<dbReference type="Pfam" id="PF04107">
    <property type="entry name" value="GCS2"/>
    <property type="match status" value="1"/>
</dbReference>